<dbReference type="InterPro" id="IPR017441">
    <property type="entry name" value="Protein_kinase_ATP_BS"/>
</dbReference>
<dbReference type="InterPro" id="IPR001245">
    <property type="entry name" value="Ser-Thr/Tyr_kinase_cat_dom"/>
</dbReference>
<evidence type="ECO:0000256" key="13">
    <source>
        <dbReference type="SAM" id="MobiDB-lite"/>
    </source>
</evidence>
<evidence type="ECO:0000313" key="17">
    <source>
        <dbReference type="Proteomes" id="UP000270924"/>
    </source>
</evidence>
<comment type="catalytic activity">
    <reaction evidence="8">
        <text>L-threonyl-[protein] + ATP = O-phospho-L-threonyl-[protein] + ADP + H(+)</text>
        <dbReference type="Rhea" id="RHEA:46608"/>
        <dbReference type="Rhea" id="RHEA-COMP:11060"/>
        <dbReference type="Rhea" id="RHEA-COMP:11605"/>
        <dbReference type="ChEBI" id="CHEBI:15378"/>
        <dbReference type="ChEBI" id="CHEBI:30013"/>
        <dbReference type="ChEBI" id="CHEBI:30616"/>
        <dbReference type="ChEBI" id="CHEBI:61977"/>
        <dbReference type="ChEBI" id="CHEBI:456216"/>
        <dbReference type="EC" id="2.7.11.25"/>
    </reaction>
</comment>
<gene>
    <name evidence="16" type="ORF">WBA_LOCUS563</name>
</gene>
<dbReference type="OMA" id="KEKVCDC"/>
<accession>A0A3P7DRH8</accession>
<dbReference type="GO" id="GO:0005524">
    <property type="term" value="F:ATP binding"/>
    <property type="evidence" value="ECO:0007669"/>
    <property type="project" value="UniProtKB-UniRule"/>
</dbReference>
<feature type="coiled-coil region" evidence="12">
    <location>
        <begin position="518"/>
        <end position="552"/>
    </location>
</feature>
<dbReference type="Gene3D" id="3.30.200.20">
    <property type="entry name" value="Phosphorylase Kinase, domain 1"/>
    <property type="match status" value="1"/>
</dbReference>
<evidence type="ECO:0000256" key="8">
    <source>
        <dbReference type="ARBA" id="ARBA00047559"/>
    </source>
</evidence>
<keyword evidence="12" id="KW-0175">Coiled coil</keyword>
<evidence type="ECO:0000256" key="10">
    <source>
        <dbReference type="PROSITE-ProRule" id="PRU00192"/>
    </source>
</evidence>
<evidence type="ECO:0000313" key="16">
    <source>
        <dbReference type="EMBL" id="VDM07177.1"/>
    </source>
</evidence>
<proteinExistence type="inferred from homology"/>
<keyword evidence="6 11" id="KW-0547">Nucleotide-binding</keyword>
<dbReference type="PROSITE" id="PS00107">
    <property type="entry name" value="PROTEIN_KINASE_ATP"/>
    <property type="match status" value="1"/>
</dbReference>
<feature type="domain" description="SH3" evidence="14">
    <location>
        <begin position="105"/>
        <end position="168"/>
    </location>
</feature>
<dbReference type="InterPro" id="IPR001452">
    <property type="entry name" value="SH3_domain"/>
</dbReference>
<evidence type="ECO:0000259" key="15">
    <source>
        <dbReference type="PROSITE" id="PS50011"/>
    </source>
</evidence>
<dbReference type="InterPro" id="IPR008271">
    <property type="entry name" value="Ser/Thr_kinase_AS"/>
</dbReference>
<dbReference type="GO" id="GO:0004706">
    <property type="term" value="F:JUN kinase kinase kinase activity"/>
    <property type="evidence" value="ECO:0007669"/>
    <property type="project" value="TreeGrafter"/>
</dbReference>
<dbReference type="InterPro" id="IPR036028">
    <property type="entry name" value="SH3-like_dom_sf"/>
</dbReference>
<dbReference type="CDD" id="cd00174">
    <property type="entry name" value="SH3"/>
    <property type="match status" value="1"/>
</dbReference>
<protein>
    <recommendedName>
        <fullName evidence="3">mitogen-activated protein kinase kinase kinase</fullName>
        <ecNumber evidence="3">2.7.11.25</ecNumber>
    </recommendedName>
</protein>
<feature type="compositionally biased region" description="Polar residues" evidence="13">
    <location>
        <begin position="1200"/>
        <end position="1209"/>
    </location>
</feature>
<dbReference type="PROSITE" id="PS00108">
    <property type="entry name" value="PROTEIN_KINASE_ST"/>
    <property type="match status" value="1"/>
</dbReference>
<dbReference type="PROSITE" id="PS50011">
    <property type="entry name" value="PROTEIN_KINASE_DOM"/>
    <property type="match status" value="1"/>
</dbReference>
<evidence type="ECO:0000256" key="6">
    <source>
        <dbReference type="ARBA" id="ARBA00022741"/>
    </source>
</evidence>
<dbReference type="Pfam" id="PF07714">
    <property type="entry name" value="PK_Tyr_Ser-Thr"/>
    <property type="match status" value="1"/>
</dbReference>
<dbReference type="OrthoDB" id="339325at2759"/>
<dbReference type="PANTHER" id="PTHR44329">
    <property type="entry name" value="SERINE/THREONINE-PROTEIN KINASE TNNI3K-RELATED"/>
    <property type="match status" value="1"/>
</dbReference>
<evidence type="ECO:0000256" key="12">
    <source>
        <dbReference type="SAM" id="Coils"/>
    </source>
</evidence>
<comment type="similarity">
    <text evidence="2">Belongs to the protein kinase superfamily. STE Ser/Thr protein kinase family. MAP kinase kinase kinase subfamily.</text>
</comment>
<keyword evidence="17" id="KW-1185">Reference proteome</keyword>
<dbReference type="InParanoid" id="A0A3P7DRH8"/>
<evidence type="ECO:0000259" key="14">
    <source>
        <dbReference type="PROSITE" id="PS50002"/>
    </source>
</evidence>
<feature type="domain" description="Protein kinase" evidence="15">
    <location>
        <begin position="178"/>
        <end position="491"/>
    </location>
</feature>
<dbReference type="Gene3D" id="1.10.510.10">
    <property type="entry name" value="Transferase(Phosphotransferase) domain 1"/>
    <property type="match status" value="1"/>
</dbReference>
<reference evidence="16 17" key="1">
    <citation type="submission" date="2018-11" db="EMBL/GenBank/DDBJ databases">
        <authorList>
            <consortium name="Pathogen Informatics"/>
        </authorList>
    </citation>
    <scope>NUCLEOTIDE SEQUENCE [LARGE SCALE GENOMIC DNA]</scope>
</reference>
<dbReference type="InterPro" id="IPR051681">
    <property type="entry name" value="Ser/Thr_Kinases-Pseudokinases"/>
</dbReference>
<feature type="region of interest" description="Disordered" evidence="13">
    <location>
        <begin position="767"/>
        <end position="788"/>
    </location>
</feature>
<dbReference type="Gene3D" id="2.30.30.40">
    <property type="entry name" value="SH3 Domains"/>
    <property type="match status" value="1"/>
</dbReference>
<dbReference type="AlphaFoldDB" id="A0A3P7DRH8"/>
<feature type="region of interest" description="Disordered" evidence="13">
    <location>
        <begin position="560"/>
        <end position="579"/>
    </location>
</feature>
<dbReference type="GO" id="GO:0006950">
    <property type="term" value="P:response to stress"/>
    <property type="evidence" value="ECO:0007669"/>
    <property type="project" value="UniProtKB-ARBA"/>
</dbReference>
<feature type="region of interest" description="Disordered" evidence="13">
    <location>
        <begin position="819"/>
        <end position="871"/>
    </location>
</feature>
<evidence type="ECO:0000256" key="1">
    <source>
        <dbReference type="ARBA" id="ARBA00001946"/>
    </source>
</evidence>
<dbReference type="SUPFAM" id="SSF56112">
    <property type="entry name" value="Protein kinase-like (PK-like)"/>
    <property type="match status" value="1"/>
</dbReference>
<evidence type="ECO:0000256" key="7">
    <source>
        <dbReference type="ARBA" id="ARBA00022840"/>
    </source>
</evidence>
<organism evidence="16 17">
    <name type="scientific">Wuchereria bancrofti</name>
    <dbReference type="NCBI Taxonomy" id="6293"/>
    <lineage>
        <taxon>Eukaryota</taxon>
        <taxon>Metazoa</taxon>
        <taxon>Ecdysozoa</taxon>
        <taxon>Nematoda</taxon>
        <taxon>Chromadorea</taxon>
        <taxon>Rhabditida</taxon>
        <taxon>Spirurina</taxon>
        <taxon>Spiruromorpha</taxon>
        <taxon>Filarioidea</taxon>
        <taxon>Onchocercidae</taxon>
        <taxon>Wuchereria</taxon>
    </lineage>
</organism>
<keyword evidence="7 11" id="KW-0067">ATP-binding</keyword>
<dbReference type="InterPro" id="IPR000719">
    <property type="entry name" value="Prot_kinase_dom"/>
</dbReference>
<evidence type="ECO:0000256" key="9">
    <source>
        <dbReference type="ARBA" id="ARBA00048329"/>
    </source>
</evidence>
<dbReference type="EMBL" id="UYWW01000080">
    <property type="protein sequence ID" value="VDM07177.1"/>
    <property type="molecule type" value="Genomic_DNA"/>
</dbReference>
<evidence type="ECO:0000256" key="11">
    <source>
        <dbReference type="PROSITE-ProRule" id="PRU10141"/>
    </source>
</evidence>
<name>A0A3P7DRH8_WUCBA</name>
<dbReference type="SMART" id="SM00326">
    <property type="entry name" value="SH3"/>
    <property type="match status" value="1"/>
</dbReference>
<keyword evidence="4 10" id="KW-0728">SH3 domain</keyword>
<dbReference type="Pfam" id="PF00018">
    <property type="entry name" value="SH3_1"/>
    <property type="match status" value="1"/>
</dbReference>
<comment type="catalytic activity">
    <reaction evidence="9">
        <text>L-seryl-[protein] + ATP = O-phospho-L-seryl-[protein] + ADP + H(+)</text>
        <dbReference type="Rhea" id="RHEA:17989"/>
        <dbReference type="Rhea" id="RHEA-COMP:9863"/>
        <dbReference type="Rhea" id="RHEA-COMP:11604"/>
        <dbReference type="ChEBI" id="CHEBI:15378"/>
        <dbReference type="ChEBI" id="CHEBI:29999"/>
        <dbReference type="ChEBI" id="CHEBI:30616"/>
        <dbReference type="ChEBI" id="CHEBI:83421"/>
        <dbReference type="ChEBI" id="CHEBI:456216"/>
        <dbReference type="EC" id="2.7.11.25"/>
    </reaction>
</comment>
<dbReference type="SMART" id="SM00220">
    <property type="entry name" value="S_TKc"/>
    <property type="match status" value="1"/>
</dbReference>
<evidence type="ECO:0000256" key="3">
    <source>
        <dbReference type="ARBA" id="ARBA00012406"/>
    </source>
</evidence>
<dbReference type="SUPFAM" id="SSF50044">
    <property type="entry name" value="SH3-domain"/>
    <property type="match status" value="1"/>
</dbReference>
<feature type="compositionally biased region" description="Polar residues" evidence="13">
    <location>
        <begin position="1146"/>
        <end position="1162"/>
    </location>
</feature>
<dbReference type="InterPro" id="IPR011009">
    <property type="entry name" value="Kinase-like_dom_sf"/>
</dbReference>
<sequence length="1209" mass="133963">MESPETPVAPTLFRPLQPMIIGTSSGTAHAPSSIHLQKALLPKTFVNHPSTSRACTIESLTDNVPDRPEIFSQPKRKSRSVADIFASVDNDNNDVRFRHDDMKPQKPLVVESNYDYTPKRKDELKLKRGATIKVIRRDGEEGWWYGEKLDGSGKKGFFPQNHVQLAKGLAKEIDPNDIQFTGLLGAGGFSVVKSAIYKKREVAVKIPHSKFSKKEILEGEYYQVKVNSVKPVWAGIFNPNLNISAVREEASIFQMLDHGNIVEMYGVIVGDEPALVLELCRDSLAKICSSKKNISLSEEIISNWGIQVARGMSYLHSLNVLHRDLKAANVLIKEKVCDCLLNVEANTDEQLAHSLQAKNGVCQKCGGSALNCLTLKIADLGLSKKLRVADCRMSVVGTVPYLAPEVIRDRKCSKAMDVWSFGLVLWEVLTGATPFEGLGPGAVQLQIGTFVKQKIPSSCPPDLRLIIESCWRDDPLQRPTFKELIVELEKFGVKFRTTDPHDQTFLENSLNTLRKSMMEEISSIASEMARKAEELQKREENLKKGERELKLKTMIFELQQTLSERPPKEKPQPPKRRQHLKCEDISKPYDLKTEISLTKNMQMIESLNRDVGTGTALNDIRINGSTDQLSLVSNTKRVDDTCLGFATLPRIPKKFTLKNENFDCVESSPVQQRVPSKSTPDLLKLYRIPVHNASPKLKRVNACKVKRESTRTSAEEEVDERCVEVINDKDLETLLETTAHQQTKTFLDHLATPRRVVQLPPSMKNLAADHHVKSSSTADERARSKLSKEEDRGFFRSIFKRDTKGRSGRVAGTLPKSLIARSPLGPSTIGSSAILKNITPSKHTRIKSPTKPSPSKAGKKKKYSTGTESNKYDLTENSKTFIKSGERRISATPSQTSAVYPVSSSPVSVYCSSDELYSTKRAPYEKLSEASDPGMMGNPLYILPKNFPPRGRASTSTSRVFVNATPQRSSKSPFSTSYDGRLSNNGLSTIENLSYKPPNEMKVSCSTVTQITLDSPVEGGLDMDATKRSVNSLNSESASFCDDSSFFIDRSLRGTTINVSNSYIPMSTTEQNLLSISPPFLDHCNDQKESFVPGDAIHYISESAQVGYECPPEIQAPTLPGAAVGYRPQRPYTLDLTFPPTPAESGISTAGSSYRSFSSADQGLQDHAPPTSVDSVPHLAPPIPPRNNARRLEDEALQRQRLSPVSQSP</sequence>
<evidence type="ECO:0000256" key="4">
    <source>
        <dbReference type="ARBA" id="ARBA00022443"/>
    </source>
</evidence>
<evidence type="ECO:0000256" key="5">
    <source>
        <dbReference type="ARBA" id="ARBA00022527"/>
    </source>
</evidence>
<keyword evidence="5" id="KW-0808">Transferase</keyword>
<dbReference type="EC" id="2.7.11.25" evidence="3"/>
<feature type="binding site" evidence="11">
    <location>
        <position position="205"/>
    </location>
    <ligand>
        <name>ATP</name>
        <dbReference type="ChEBI" id="CHEBI:30616"/>
    </ligand>
</feature>
<evidence type="ECO:0000256" key="2">
    <source>
        <dbReference type="ARBA" id="ARBA00006529"/>
    </source>
</evidence>
<dbReference type="PANTHER" id="PTHR44329:SF6">
    <property type="entry name" value="RECEPTOR-INTERACTING SERINE_THREONINE-PROTEIN KINASE 1"/>
    <property type="match status" value="1"/>
</dbReference>
<keyword evidence="5" id="KW-0723">Serine/threonine-protein kinase</keyword>
<dbReference type="Proteomes" id="UP000270924">
    <property type="component" value="Unassembled WGS sequence"/>
</dbReference>
<comment type="cofactor">
    <cofactor evidence="1">
        <name>Mg(2+)</name>
        <dbReference type="ChEBI" id="CHEBI:18420"/>
    </cofactor>
</comment>
<keyword evidence="5" id="KW-0418">Kinase</keyword>
<feature type="region of interest" description="Disordered" evidence="13">
    <location>
        <begin position="1133"/>
        <end position="1209"/>
    </location>
</feature>
<dbReference type="PROSITE" id="PS50002">
    <property type="entry name" value="SH3"/>
    <property type="match status" value="1"/>
</dbReference>